<dbReference type="GO" id="GO:0008168">
    <property type="term" value="F:methyltransferase activity"/>
    <property type="evidence" value="ECO:0007669"/>
    <property type="project" value="UniProtKB-KW"/>
</dbReference>
<protein>
    <submittedName>
        <fullName evidence="2">Class I SAM-dependent methyltransferase</fullName>
    </submittedName>
</protein>
<gene>
    <name evidence="2" type="ORF">KGD83_12425</name>
</gene>
<dbReference type="InterPro" id="IPR029063">
    <property type="entry name" value="SAM-dependent_MTases_sf"/>
</dbReference>
<evidence type="ECO:0000313" key="2">
    <source>
        <dbReference type="EMBL" id="QUX31218.1"/>
    </source>
</evidence>
<dbReference type="Pfam" id="PF13649">
    <property type="entry name" value="Methyltransf_25"/>
    <property type="match status" value="1"/>
</dbReference>
<dbReference type="GO" id="GO:0032259">
    <property type="term" value="P:methylation"/>
    <property type="evidence" value="ECO:0007669"/>
    <property type="project" value="UniProtKB-KW"/>
</dbReference>
<proteinExistence type="predicted"/>
<dbReference type="EMBL" id="CP074132">
    <property type="protein sequence ID" value="QUX31218.1"/>
    <property type="molecule type" value="Genomic_DNA"/>
</dbReference>
<accession>A0ABX8CA64</accession>
<organism evidence="2 3">
    <name type="scientific">Nocardiopsis akebiae</name>
    <dbReference type="NCBI Taxonomy" id="2831968"/>
    <lineage>
        <taxon>Bacteria</taxon>
        <taxon>Bacillati</taxon>
        <taxon>Actinomycetota</taxon>
        <taxon>Actinomycetes</taxon>
        <taxon>Streptosporangiales</taxon>
        <taxon>Nocardiopsidaceae</taxon>
        <taxon>Nocardiopsis</taxon>
    </lineage>
</organism>
<dbReference type="Proteomes" id="UP000678016">
    <property type="component" value="Chromosome"/>
</dbReference>
<dbReference type="Gene3D" id="3.40.50.150">
    <property type="entry name" value="Vaccinia Virus protein VP39"/>
    <property type="match status" value="1"/>
</dbReference>
<dbReference type="CDD" id="cd02440">
    <property type="entry name" value="AdoMet_MTases"/>
    <property type="match status" value="1"/>
</dbReference>
<keyword evidence="2" id="KW-0489">Methyltransferase</keyword>
<dbReference type="InterPro" id="IPR041698">
    <property type="entry name" value="Methyltransf_25"/>
</dbReference>
<sequence>MTHDAQNPTSPSAEFWEPLHRSAEPATAPPPNVRLTELVRDLELAPGRACDLGSGRGGDARWLASLGWHVTATEVSATAVERIADMAAAQGLDRLRAERRDLSRSLPAGPFDLVYACYFHSPVAFGREEVLRRAARQVAVGGRLILVDHASTAPWSWRFGDEEPTFPTPEETLVTLMLGDGWTTERCESAERVASGPDGTTAGVTDNVIVVRRHSA</sequence>
<keyword evidence="3" id="KW-1185">Reference proteome</keyword>
<feature type="domain" description="Methyltransferase" evidence="1">
    <location>
        <begin position="50"/>
        <end position="142"/>
    </location>
</feature>
<name>A0ABX8CA64_9ACTN</name>
<evidence type="ECO:0000313" key="3">
    <source>
        <dbReference type="Proteomes" id="UP000678016"/>
    </source>
</evidence>
<keyword evidence="2" id="KW-0808">Transferase</keyword>
<dbReference type="SUPFAM" id="SSF53335">
    <property type="entry name" value="S-adenosyl-L-methionine-dependent methyltransferases"/>
    <property type="match status" value="1"/>
</dbReference>
<reference evidence="3" key="1">
    <citation type="submission" date="2021-05" db="EMBL/GenBank/DDBJ databases">
        <title>Direct Submission.</title>
        <authorList>
            <person name="Li K."/>
            <person name="Gao J."/>
        </authorList>
    </citation>
    <scope>NUCLEOTIDE SEQUENCE [LARGE SCALE GENOMIC DNA]</scope>
    <source>
        <strain evidence="3">HDS12</strain>
    </source>
</reference>
<evidence type="ECO:0000259" key="1">
    <source>
        <dbReference type="Pfam" id="PF13649"/>
    </source>
</evidence>
<dbReference type="RefSeq" id="WP_212643911.1">
    <property type="nucleotide sequence ID" value="NZ_CP074132.1"/>
</dbReference>